<organism evidence="1 2">
    <name type="scientific">Tumebacillus permanentifrigoris</name>
    <dbReference type="NCBI Taxonomy" id="378543"/>
    <lineage>
        <taxon>Bacteria</taxon>
        <taxon>Bacillati</taxon>
        <taxon>Bacillota</taxon>
        <taxon>Bacilli</taxon>
        <taxon>Bacillales</taxon>
        <taxon>Alicyclobacillaceae</taxon>
        <taxon>Tumebacillus</taxon>
    </lineage>
</organism>
<dbReference type="EMBL" id="QGGL01000003">
    <property type="protein sequence ID" value="PWK15595.1"/>
    <property type="molecule type" value="Genomic_DNA"/>
</dbReference>
<dbReference type="InterPro" id="IPR014962">
    <property type="entry name" value="YolD"/>
</dbReference>
<sequence>MNRVKKLWEGHRMIIPEHRARMLDQEAHQARSVERPVLDEDALEEMQRTVQEAMSRGSMLTLQVYQDTRVNEITMVPKWLHVDLLKGYGVDGALRAVELGDIVGIC</sequence>
<accession>A0A316DCB2</accession>
<evidence type="ECO:0000313" key="2">
    <source>
        <dbReference type="Proteomes" id="UP000245634"/>
    </source>
</evidence>
<dbReference type="Proteomes" id="UP000245634">
    <property type="component" value="Unassembled WGS sequence"/>
</dbReference>
<reference evidence="1 2" key="1">
    <citation type="submission" date="2018-05" db="EMBL/GenBank/DDBJ databases">
        <title>Genomic Encyclopedia of Type Strains, Phase IV (KMG-IV): sequencing the most valuable type-strain genomes for metagenomic binning, comparative biology and taxonomic classification.</title>
        <authorList>
            <person name="Goeker M."/>
        </authorList>
    </citation>
    <scope>NUCLEOTIDE SEQUENCE [LARGE SCALE GENOMIC DNA]</scope>
    <source>
        <strain evidence="1 2">DSM 18773</strain>
    </source>
</reference>
<name>A0A316DCB2_9BACL</name>
<evidence type="ECO:0000313" key="1">
    <source>
        <dbReference type="EMBL" id="PWK15595.1"/>
    </source>
</evidence>
<protein>
    <submittedName>
        <fullName evidence="1">YolD-like protein</fullName>
    </submittedName>
</protein>
<keyword evidence="2" id="KW-1185">Reference proteome</keyword>
<proteinExistence type="predicted"/>
<gene>
    <name evidence="1" type="ORF">C7459_103133</name>
</gene>
<dbReference type="RefSeq" id="WP_109686787.1">
    <property type="nucleotide sequence ID" value="NZ_QGGL01000003.1"/>
</dbReference>
<dbReference type="OrthoDB" id="2376882at2"/>
<dbReference type="Pfam" id="PF08863">
    <property type="entry name" value="YolD"/>
    <property type="match status" value="1"/>
</dbReference>
<dbReference type="AlphaFoldDB" id="A0A316DCB2"/>
<comment type="caution">
    <text evidence="1">The sequence shown here is derived from an EMBL/GenBank/DDBJ whole genome shotgun (WGS) entry which is preliminary data.</text>
</comment>